<sequence length="1110" mass="123825">MNLLWNPFRQDAVFQPSSSLLELPGILRPEYSSTGHDTLNATQPFTVPPFHFPHSEHPIPLLTEEPEPEEKAADIERQLDALRTSPGFPLIANSALLLKACQLDMDFPPSRHHYARQQVIKLLTEKTGKTLDPDTLMITFSTENRPAVEDDGHEHYSAHLSLTQVALATFEPARFVALYRSDIADTPLSDQTLSLSTAQVFKWISELPLDRDYSATIDAFRARHAATFRTLSRLSFLDTLTRKYAHRHISRDGYFLALDALGLSVFPADAEALEQSGRGEKSEVRVLSLGGETLPGIFQVRSKTTSHCFIHVLGAKGNVIEYISDDPQYMTDRLLAAVNASGLYGHAVHALDQEARLVADAVLITGDLFSELTRVLLSKTSSSGDIRQDIERPIARSLTLAGAVDLWQADTSIVQQIPVAPRMAAQVMAAYLKDHHGLTLNPDHVFIAYQPGSSISPLGSARNPSPYVHTPDEKPISLSEALMNNYRVDYPQGYVDHDGSTVVFLDTTGKGEGDQSQLLAVPAQVLEDYIKAFGFLSWMTRRIDDFWKQRKTEIEQAFLATFITQALISLKRGHLKRSGFDQVVEALAPAAQNHWRTLGFFVQGSLIDGMEHQHTGLLVIDQPGRPNVLYQAGHPDAFIEFTDKKALEHYLNQKTAQADWREAVMHYVPIRHHQRLDYLFRLWGGVQAPSPPASILRPWTDALYNPDTRKAMHHSLCEKKLEGSPFAFLHQLLKHNALNDAEERIVTSTQVSLAYWTARLQHLQRLLVPMSLLLTPAFVATLATEIGITSLSIAATRLPGSRYAEKNQALLAALSMGLMQLGIQTPRLLRTLSRIVKPVGHTTRVAAGSLAGLRSINPIRQRFMKPRQTRLEKFFHTDALLKRWSIAVTAAPGLLPVHAWKLGRRFLLWTSDRGQARTLVVSTHGYYMPWTATVKIPNGTEIRTYAPHGYELIDPTLHRIVNRTAQPFAISTTAENMLLPPPPLIESIPITNKFIAGTSLPGRLKNYSLSKFQTIRDEPYEEIARVVRNSNALPFKGWLPPTPMDVLTVRNRFGMPPPSLADLFSSLSIQGIHYDRILLVHCRCAAISAALRRAPVYHAPAARPVITQLA</sequence>
<feature type="domain" description="Dermonecrotic toxin N-terminal" evidence="1">
    <location>
        <begin position="109"/>
        <end position="328"/>
    </location>
</feature>
<evidence type="ECO:0000313" key="4">
    <source>
        <dbReference type="Proteomes" id="UP000019089"/>
    </source>
</evidence>
<name>W0MMS9_PSESX</name>
<dbReference type="HOGENOM" id="CLU_010032_0_0_6"/>
<feature type="domain" description="Putative adhesin Stv" evidence="2">
    <location>
        <begin position="918"/>
        <end position="1083"/>
    </location>
</feature>
<protein>
    <submittedName>
        <fullName evidence="3">Uncharacterized protein</fullName>
    </submittedName>
</protein>
<dbReference type="InterPro" id="IPR046673">
    <property type="entry name" value="ToxA_N"/>
</dbReference>
<feature type="domain" description="Dermonecrotic toxin N-terminal" evidence="1">
    <location>
        <begin position="415"/>
        <end position="671"/>
    </location>
</feature>
<reference evidence="3 4" key="1">
    <citation type="submission" date="2013-12" db="EMBL/GenBank/DDBJ databases">
        <title>Interactions Between Genome Architecture and Virulence Genes in Pseudomonas syringae, strain CC1557 as a model.</title>
        <authorList>
            <person name="Baltrus D."/>
            <person name="Hockett K."/>
            <person name="Karlsrud E."/>
            <person name="Dougherty K."/>
            <person name="Nishimura M."/>
        </authorList>
    </citation>
    <scope>NUCLEOTIDE SEQUENCE [LARGE SCALE GENOMIC DNA]</scope>
    <source>
        <strain evidence="3 4">CC1557</strain>
    </source>
</reference>
<dbReference type="RefSeq" id="WP_025389046.1">
    <property type="nucleotide sequence ID" value="NZ_CP007014.1"/>
</dbReference>
<evidence type="ECO:0000259" key="2">
    <source>
        <dbReference type="Pfam" id="PF21527"/>
    </source>
</evidence>
<organism evidence="3 4">
    <name type="scientific">Pseudomonas syringae CC1557</name>
    <dbReference type="NCBI Taxonomy" id="1357279"/>
    <lineage>
        <taxon>Bacteria</taxon>
        <taxon>Pseudomonadati</taxon>
        <taxon>Pseudomonadota</taxon>
        <taxon>Gammaproteobacteria</taxon>
        <taxon>Pseudomonadales</taxon>
        <taxon>Pseudomonadaceae</taxon>
        <taxon>Pseudomonas</taxon>
        <taxon>Pseudomonas syringae</taxon>
    </lineage>
</organism>
<evidence type="ECO:0000313" key="3">
    <source>
        <dbReference type="EMBL" id="AHG39742.1"/>
    </source>
</evidence>
<gene>
    <name evidence="3" type="ORF">N018_05595</name>
</gene>
<proteinExistence type="predicted"/>
<dbReference type="eggNOG" id="ENOG50348XC">
    <property type="taxonomic scope" value="Bacteria"/>
</dbReference>
<dbReference type="EMBL" id="CP007014">
    <property type="protein sequence ID" value="AHG39742.1"/>
    <property type="molecule type" value="Genomic_DNA"/>
</dbReference>
<dbReference type="Pfam" id="PF20178">
    <property type="entry name" value="ToxA_N"/>
    <property type="match status" value="2"/>
</dbReference>
<dbReference type="KEGG" id="psyr:N018_05595"/>
<dbReference type="AlphaFoldDB" id="W0MMS9"/>
<accession>W0MMS9</accession>
<dbReference type="Pfam" id="PF21527">
    <property type="entry name" value="Stv"/>
    <property type="match status" value="1"/>
</dbReference>
<dbReference type="Proteomes" id="UP000019089">
    <property type="component" value="Chromosome"/>
</dbReference>
<dbReference type="STRING" id="1357279.N018_05595"/>
<evidence type="ECO:0000259" key="1">
    <source>
        <dbReference type="Pfam" id="PF20178"/>
    </source>
</evidence>
<dbReference type="InterPro" id="IPR049002">
    <property type="entry name" value="Stv"/>
</dbReference>